<feature type="domain" description="Flagellar M-ring N-terminal" evidence="11">
    <location>
        <begin position="46"/>
        <end position="218"/>
    </location>
</feature>
<evidence type="ECO:0000313" key="14">
    <source>
        <dbReference type="Proteomes" id="UP001223586"/>
    </source>
</evidence>
<accession>A0ABT9WRB2</accession>
<keyword evidence="13" id="KW-0282">Flagellum</keyword>
<comment type="function">
    <text evidence="9">The M ring may be actively involved in energy transduction.</text>
</comment>
<comment type="similarity">
    <text evidence="3 9">Belongs to the FliF family.</text>
</comment>
<feature type="transmembrane region" description="Helical" evidence="10">
    <location>
        <begin position="443"/>
        <end position="464"/>
    </location>
</feature>
<dbReference type="NCBIfam" id="TIGR00206">
    <property type="entry name" value="fliF"/>
    <property type="match status" value="1"/>
</dbReference>
<dbReference type="Proteomes" id="UP001223586">
    <property type="component" value="Unassembled WGS sequence"/>
</dbReference>
<dbReference type="Gene3D" id="3.30.300.30">
    <property type="match status" value="1"/>
</dbReference>
<evidence type="ECO:0000256" key="1">
    <source>
        <dbReference type="ARBA" id="ARBA00004117"/>
    </source>
</evidence>
<keyword evidence="4" id="KW-1003">Cell membrane</keyword>
<dbReference type="NCBIfam" id="NF041738">
    <property type="entry name" value="GG_III-CTERM"/>
    <property type="match status" value="1"/>
</dbReference>
<dbReference type="EMBL" id="JAUSTT010000008">
    <property type="protein sequence ID" value="MDQ0175825.1"/>
    <property type="molecule type" value="Genomic_DNA"/>
</dbReference>
<keyword evidence="13" id="KW-0969">Cilium</keyword>
<dbReference type="Pfam" id="PF01514">
    <property type="entry name" value="YscJ_FliF"/>
    <property type="match status" value="1"/>
</dbReference>
<comment type="subcellular location">
    <subcellularLocation>
        <location evidence="1 9">Bacterial flagellum basal body</location>
    </subcellularLocation>
    <subcellularLocation>
        <location evidence="2">Cell membrane</location>
        <topology evidence="2">Multi-pass membrane protein</topology>
    </subcellularLocation>
</comment>
<dbReference type="InterPro" id="IPR006182">
    <property type="entry name" value="FliF_N_dom"/>
</dbReference>
<gene>
    <name evidence="13" type="ORF">J2S08_001661</name>
</gene>
<proteinExistence type="inferred from homology"/>
<keyword evidence="8 9" id="KW-0975">Bacterial flagellum</keyword>
<keyword evidence="14" id="KW-1185">Reference proteome</keyword>
<keyword evidence="7 10" id="KW-0472">Membrane</keyword>
<evidence type="ECO:0000256" key="3">
    <source>
        <dbReference type="ARBA" id="ARBA00007971"/>
    </source>
</evidence>
<name>A0ABT9WRB2_9BACI</name>
<keyword evidence="13" id="KW-0966">Cell projection</keyword>
<dbReference type="RefSeq" id="WP_307228464.1">
    <property type="nucleotide sequence ID" value="NZ_JAUSTT010000008.1"/>
</dbReference>
<evidence type="ECO:0000256" key="2">
    <source>
        <dbReference type="ARBA" id="ARBA00004651"/>
    </source>
</evidence>
<organism evidence="13 14">
    <name type="scientific">Bacillus chungangensis</name>
    <dbReference type="NCBI Taxonomy" id="587633"/>
    <lineage>
        <taxon>Bacteria</taxon>
        <taxon>Bacillati</taxon>
        <taxon>Bacillota</taxon>
        <taxon>Bacilli</taxon>
        <taxon>Bacillales</taxon>
        <taxon>Bacillaceae</taxon>
        <taxon>Bacillus</taxon>
    </lineage>
</organism>
<feature type="transmembrane region" description="Helical" evidence="10">
    <location>
        <begin position="25"/>
        <end position="45"/>
    </location>
</feature>
<sequence length="526" mass="59199">MNETLQNYKNRITDFWTSKSKKQKLIISGSSILAILLIITISYFATKTPMAPLYSNLTPSETGAIKESLDERGIKSEIVDNGTTIKVPEKNIDALKVELAAEGIPKSGSIDYSFFSQNAGFGTTDNEFNVMKLDAMQTELANLITEIDGVNQAKVMIQLPEKSLFVNDTSEEASASIILNTKPGVEFSEKQIRSLYHLVSKSIPNLPTENIVIMNQFFDYFDLNSQNTSGDQFAQQMEIKKQVERDIQRQIQHMLGTIIGQDKVVTAVTADLDFTQENIEENLVEPVDEENMKGLAISVQRITETFSGDGALEGGIPQGGDPADTLQGQYLEGTDGNGDYERIEETMNNEVNKIRKEIVKSPYKVQDLGIQVMVEPPENEETIDDERIEDIERVLGTIVRASINKDTNMDLSDEAIQDKIAVSVQPFEGKVSFEEEITSKLPWWAYVIGGVLLAIILVLIFLMVRKRKDEEELEEVLEEEEEPIHVPDIEEEIETESSIRRKQLEKMAKEKPEEFAKLLRSWLAED</sequence>
<evidence type="ECO:0000256" key="4">
    <source>
        <dbReference type="ARBA" id="ARBA00022475"/>
    </source>
</evidence>
<protein>
    <recommendedName>
        <fullName evidence="9">Flagellar M-ring protein</fullName>
    </recommendedName>
</protein>
<dbReference type="PIRSF" id="PIRSF004862">
    <property type="entry name" value="FliF"/>
    <property type="match status" value="1"/>
</dbReference>
<evidence type="ECO:0000256" key="10">
    <source>
        <dbReference type="SAM" id="Phobius"/>
    </source>
</evidence>
<dbReference type="PRINTS" id="PR01009">
    <property type="entry name" value="FLGMRINGFLIF"/>
</dbReference>
<reference evidence="13 14" key="1">
    <citation type="submission" date="2023-07" db="EMBL/GenBank/DDBJ databases">
        <title>Genomic Encyclopedia of Type Strains, Phase IV (KMG-IV): sequencing the most valuable type-strain genomes for metagenomic binning, comparative biology and taxonomic classification.</title>
        <authorList>
            <person name="Goeker M."/>
        </authorList>
    </citation>
    <scope>NUCLEOTIDE SEQUENCE [LARGE SCALE GENOMIC DNA]</scope>
    <source>
        <strain evidence="13 14">DSM 23837</strain>
    </source>
</reference>
<evidence type="ECO:0000313" key="13">
    <source>
        <dbReference type="EMBL" id="MDQ0175825.1"/>
    </source>
</evidence>
<dbReference type="PANTHER" id="PTHR30046">
    <property type="entry name" value="FLAGELLAR M-RING PROTEIN"/>
    <property type="match status" value="1"/>
</dbReference>
<dbReference type="InterPro" id="IPR013556">
    <property type="entry name" value="Flag_M-ring_C"/>
</dbReference>
<evidence type="ECO:0000259" key="11">
    <source>
        <dbReference type="Pfam" id="PF01514"/>
    </source>
</evidence>
<evidence type="ECO:0000256" key="7">
    <source>
        <dbReference type="ARBA" id="ARBA00023136"/>
    </source>
</evidence>
<dbReference type="InterPro" id="IPR045851">
    <property type="entry name" value="AMP-bd_C_sf"/>
</dbReference>
<dbReference type="PANTHER" id="PTHR30046:SF0">
    <property type="entry name" value="FLAGELLAR M-RING PROTEIN"/>
    <property type="match status" value="1"/>
</dbReference>
<comment type="caution">
    <text evidence="13">The sequence shown here is derived from an EMBL/GenBank/DDBJ whole genome shotgun (WGS) entry which is preliminary data.</text>
</comment>
<evidence type="ECO:0000256" key="9">
    <source>
        <dbReference type="PIRNR" id="PIRNR004862"/>
    </source>
</evidence>
<feature type="domain" description="Flagellar M-ring C-terminal" evidence="12">
    <location>
        <begin position="255"/>
        <end position="396"/>
    </location>
</feature>
<dbReference type="Pfam" id="PF08345">
    <property type="entry name" value="YscJ_FliF_C"/>
    <property type="match status" value="1"/>
</dbReference>
<evidence type="ECO:0000256" key="5">
    <source>
        <dbReference type="ARBA" id="ARBA00022692"/>
    </source>
</evidence>
<evidence type="ECO:0000256" key="8">
    <source>
        <dbReference type="ARBA" id="ARBA00023143"/>
    </source>
</evidence>
<evidence type="ECO:0000259" key="12">
    <source>
        <dbReference type="Pfam" id="PF08345"/>
    </source>
</evidence>
<evidence type="ECO:0000256" key="6">
    <source>
        <dbReference type="ARBA" id="ARBA00022989"/>
    </source>
</evidence>
<dbReference type="InterPro" id="IPR000067">
    <property type="entry name" value="FlgMring_FliF"/>
</dbReference>
<keyword evidence="5 10" id="KW-0812">Transmembrane</keyword>
<dbReference type="InterPro" id="IPR043427">
    <property type="entry name" value="YscJ/FliF"/>
</dbReference>
<keyword evidence="6 10" id="KW-1133">Transmembrane helix</keyword>